<keyword evidence="2 7" id="KW-1133">Transmembrane helix</keyword>
<comment type="subcellular location">
    <subcellularLocation>
        <location evidence="5">Nucleus inner membrane</location>
        <topology evidence="5">Single-pass type II membrane protein</topology>
    </subcellularLocation>
</comment>
<dbReference type="Pfam" id="PF07738">
    <property type="entry name" value="Sad1_UNC"/>
    <property type="match status" value="1"/>
</dbReference>
<feature type="compositionally biased region" description="Basic and acidic residues" evidence="6">
    <location>
        <begin position="9"/>
        <end position="18"/>
    </location>
</feature>
<comment type="caution">
    <text evidence="9">The sequence shown here is derived from an EMBL/GenBank/DDBJ whole genome shotgun (WGS) entry which is preliminary data.</text>
</comment>
<dbReference type="AlphaFoldDB" id="A0AAV6GV02"/>
<evidence type="ECO:0000313" key="10">
    <source>
        <dbReference type="Proteomes" id="UP000823561"/>
    </source>
</evidence>
<dbReference type="FunFam" id="2.60.120.260:FF:000009">
    <property type="entry name" value="SUN domain-containing protein 1 isoform X1"/>
    <property type="match status" value="1"/>
</dbReference>
<evidence type="ECO:0000256" key="7">
    <source>
        <dbReference type="SAM" id="Phobius"/>
    </source>
</evidence>
<name>A0AAV6GV02_9TELE</name>
<dbReference type="Gene3D" id="2.60.120.260">
    <property type="entry name" value="Galactose-binding domain-like"/>
    <property type="match status" value="1"/>
</dbReference>
<dbReference type="GO" id="GO:0005637">
    <property type="term" value="C:nuclear inner membrane"/>
    <property type="evidence" value="ECO:0007669"/>
    <property type="project" value="UniProtKB-SubCell"/>
</dbReference>
<dbReference type="Proteomes" id="UP000823561">
    <property type="component" value="Chromosome 8"/>
</dbReference>
<accession>A0AAV6GV02</accession>
<evidence type="ECO:0000256" key="3">
    <source>
        <dbReference type="ARBA" id="ARBA00023054"/>
    </source>
</evidence>
<gene>
    <name evidence="9" type="ORF">AALO_G00109250</name>
</gene>
<keyword evidence="3" id="KW-0175">Coiled coil</keyword>
<dbReference type="PANTHER" id="PTHR12911">
    <property type="entry name" value="SAD1/UNC-84-LIKE PROTEIN-RELATED"/>
    <property type="match status" value="1"/>
</dbReference>
<keyword evidence="10" id="KW-1185">Reference proteome</keyword>
<feature type="region of interest" description="Disordered" evidence="6">
    <location>
        <begin position="74"/>
        <end position="103"/>
    </location>
</feature>
<feature type="transmembrane region" description="Helical" evidence="7">
    <location>
        <begin position="158"/>
        <end position="179"/>
    </location>
</feature>
<evidence type="ECO:0000256" key="5">
    <source>
        <dbReference type="ARBA" id="ARBA00037816"/>
    </source>
</evidence>
<evidence type="ECO:0000256" key="2">
    <source>
        <dbReference type="ARBA" id="ARBA00022989"/>
    </source>
</evidence>
<evidence type="ECO:0000256" key="1">
    <source>
        <dbReference type="ARBA" id="ARBA00022692"/>
    </source>
</evidence>
<dbReference type="PANTHER" id="PTHR12911:SF22">
    <property type="entry name" value="SUN DOMAIN-CONTAINING PROTEIN 2"/>
    <property type="match status" value="1"/>
</dbReference>
<dbReference type="InterPro" id="IPR045119">
    <property type="entry name" value="SUN1-5"/>
</dbReference>
<dbReference type="InterPro" id="IPR012919">
    <property type="entry name" value="SUN_dom"/>
</dbReference>
<keyword evidence="1 7" id="KW-0812">Transmembrane</keyword>
<dbReference type="EMBL" id="JADWDJ010000008">
    <property type="protein sequence ID" value="KAG5276746.1"/>
    <property type="molecule type" value="Genomic_DNA"/>
</dbReference>
<reference evidence="9" key="1">
    <citation type="submission" date="2020-10" db="EMBL/GenBank/DDBJ databases">
        <title>Chromosome-scale genome assembly of the Allis shad, Alosa alosa.</title>
        <authorList>
            <person name="Margot Z."/>
            <person name="Christophe K."/>
            <person name="Cabau C."/>
            <person name="Louis A."/>
            <person name="Berthelot C."/>
            <person name="Parey E."/>
            <person name="Roest Crollius H."/>
            <person name="Montfort J."/>
            <person name="Robinson-Rechavi M."/>
            <person name="Bucao C."/>
            <person name="Bouchez O."/>
            <person name="Gislard M."/>
            <person name="Lluch J."/>
            <person name="Milhes M."/>
            <person name="Lampietro C."/>
            <person name="Lopez Roques C."/>
            <person name="Donnadieu C."/>
            <person name="Braasch I."/>
            <person name="Desvignes T."/>
            <person name="Postlethwait J."/>
            <person name="Bobe J."/>
            <person name="Guiguen Y."/>
        </authorList>
    </citation>
    <scope>NUCLEOTIDE SEQUENCE</scope>
    <source>
        <strain evidence="9">M-15738</strain>
        <tissue evidence="9">Blood</tissue>
    </source>
</reference>
<dbReference type="GO" id="GO:0043495">
    <property type="term" value="F:protein-membrane adaptor activity"/>
    <property type="evidence" value="ECO:0007669"/>
    <property type="project" value="TreeGrafter"/>
</dbReference>
<feature type="region of interest" description="Disordered" evidence="6">
    <location>
        <begin position="1"/>
        <end position="26"/>
    </location>
</feature>
<feature type="domain" description="SUN" evidence="8">
    <location>
        <begin position="280"/>
        <end position="455"/>
    </location>
</feature>
<evidence type="ECO:0000259" key="8">
    <source>
        <dbReference type="PROSITE" id="PS51469"/>
    </source>
</evidence>
<evidence type="ECO:0000256" key="4">
    <source>
        <dbReference type="ARBA" id="ARBA00023136"/>
    </source>
</evidence>
<evidence type="ECO:0000313" key="9">
    <source>
        <dbReference type="EMBL" id="KAG5276746.1"/>
    </source>
</evidence>
<protein>
    <recommendedName>
        <fullName evidence="8">SUN domain-containing protein</fullName>
    </recommendedName>
</protein>
<dbReference type="GO" id="GO:0034993">
    <property type="term" value="C:meiotic nuclear membrane microtubule tethering complex"/>
    <property type="evidence" value="ECO:0007669"/>
    <property type="project" value="TreeGrafter"/>
</dbReference>
<keyword evidence="4 7" id="KW-0472">Membrane</keyword>
<evidence type="ECO:0000256" key="6">
    <source>
        <dbReference type="SAM" id="MobiDB-lite"/>
    </source>
</evidence>
<proteinExistence type="predicted"/>
<sequence>MPRCKKPSNHNERCETDSSHTSVSRNGDSALTLEHLRTHTHPYTAHCHPSTSEPIAGLAATRRHTFCCFPKHTHSAPSSSSSSTSHSVDHDSDSSSSDSDYRGSCNRTAPISYWLARVLRKFIDFTVDLGRSLSSLWFPLPLNVLLLRGDYHPHRRKALTVAGLTLLGLGCWFCVPILFQQPSGSVNTASGINLAKIQEQVIDIQKQLTDKEARWKETLLKEMGSLQFKVELSKWLQEHLFTGSNPSVVLWPELQVVLESMEKRLVQSLATSPDVHKTVQETLNQYRADGTGMADYALIYSGGKVIKSHYIKPYCPQSLQLQTEGPSAVIQPEVYPGKCWAFRGSYSSVTITLSHSVRITHVTMEHLPKCLSPTGQIDSAPQDFAIYGIDHVDQHQEGVFIGKFAYNKDGDPIQTFALKDPVQNFYPVVELRILTNWGNPSYTCVYRFRVHGQLKNV</sequence>
<organism evidence="9 10">
    <name type="scientific">Alosa alosa</name>
    <name type="common">allis shad</name>
    <dbReference type="NCBI Taxonomy" id="278164"/>
    <lineage>
        <taxon>Eukaryota</taxon>
        <taxon>Metazoa</taxon>
        <taxon>Chordata</taxon>
        <taxon>Craniata</taxon>
        <taxon>Vertebrata</taxon>
        <taxon>Euteleostomi</taxon>
        <taxon>Actinopterygii</taxon>
        <taxon>Neopterygii</taxon>
        <taxon>Teleostei</taxon>
        <taxon>Clupei</taxon>
        <taxon>Clupeiformes</taxon>
        <taxon>Clupeoidei</taxon>
        <taxon>Clupeidae</taxon>
        <taxon>Alosa</taxon>
    </lineage>
</organism>
<dbReference type="PROSITE" id="PS51469">
    <property type="entry name" value="SUN"/>
    <property type="match status" value="1"/>
</dbReference>